<dbReference type="EMBL" id="BDSG01000019">
    <property type="protein sequence ID" value="GBL09605.1"/>
    <property type="molecule type" value="Genomic_DNA"/>
</dbReference>
<comment type="caution">
    <text evidence="1">The sequence shown here is derived from an EMBL/GenBank/DDBJ whole genome shotgun (WGS) entry which is preliminary data.</text>
</comment>
<protein>
    <submittedName>
        <fullName evidence="1">Uncharacterized protein</fullName>
    </submittedName>
</protein>
<evidence type="ECO:0000313" key="2">
    <source>
        <dbReference type="Proteomes" id="UP000248272"/>
    </source>
</evidence>
<organism evidence="1 2">
    <name type="scientific">Microcystis aeruginosa Sj</name>
    <dbReference type="NCBI Taxonomy" id="1979544"/>
    <lineage>
        <taxon>Bacteria</taxon>
        <taxon>Bacillati</taxon>
        <taxon>Cyanobacteriota</taxon>
        <taxon>Cyanophyceae</taxon>
        <taxon>Oscillatoriophycideae</taxon>
        <taxon>Chroococcales</taxon>
        <taxon>Microcystaceae</taxon>
        <taxon>Microcystis</taxon>
    </lineage>
</organism>
<sequence>MKCRGKTSYIGFAEKVFRRGQVWGVGFYRFSGYSAKLSRAVVNYLIFREKVPKIPPRSLEALAIFDVKKA</sequence>
<dbReference type="AlphaFoldDB" id="A0A2Z6UHG9"/>
<name>A0A2Z6UHG9_MICAE</name>
<dbReference type="Proteomes" id="UP000248272">
    <property type="component" value="Unassembled WGS sequence"/>
</dbReference>
<evidence type="ECO:0000313" key="1">
    <source>
        <dbReference type="EMBL" id="GBL09605.1"/>
    </source>
</evidence>
<gene>
    <name evidence="1" type="ORF">MSj_01084</name>
</gene>
<accession>A0A2Z6UHG9</accession>
<proteinExistence type="predicted"/>
<reference evidence="1 2" key="1">
    <citation type="journal article" date="2018" name="Front. Microbiol.">
        <title>Adaptation of the Freshwater Bloom-Forming Cyanobacterium Microcystis aeruginosa to Brackish Water Is Driven by Recent Horizontal Transfer of Sucrose Genes.</title>
        <authorList>
            <person name="Tanabe Y."/>
            <person name="Hodoki Y."/>
            <person name="Sano T."/>
            <person name="Tada K."/>
            <person name="Watanabe M.M."/>
        </authorList>
    </citation>
    <scope>NUCLEOTIDE SEQUENCE [LARGE SCALE GENOMIC DNA]</scope>
    <source>
        <strain evidence="1 2">Sj</strain>
    </source>
</reference>